<dbReference type="SMART" id="SM00064">
    <property type="entry name" value="FYVE"/>
    <property type="match status" value="1"/>
</dbReference>
<reference evidence="7" key="1">
    <citation type="journal article" date="2020" name="Fungal Divers.">
        <title>Resolving the Mortierellaceae phylogeny through synthesis of multi-gene phylogenetics and phylogenomics.</title>
        <authorList>
            <person name="Vandepol N."/>
            <person name="Liber J."/>
            <person name="Desiro A."/>
            <person name="Na H."/>
            <person name="Kennedy M."/>
            <person name="Barry K."/>
            <person name="Grigoriev I.V."/>
            <person name="Miller A.N."/>
            <person name="O'Donnell K."/>
            <person name="Stajich J.E."/>
            <person name="Bonito G."/>
        </authorList>
    </citation>
    <scope>NUCLEOTIDE SEQUENCE</scope>
    <source>
        <strain evidence="7">REB-010B</strain>
    </source>
</reference>
<dbReference type="GO" id="GO:0008270">
    <property type="term" value="F:zinc ion binding"/>
    <property type="evidence" value="ECO:0007669"/>
    <property type="project" value="UniProtKB-KW"/>
</dbReference>
<feature type="region of interest" description="Disordered" evidence="5">
    <location>
        <begin position="1"/>
        <end position="129"/>
    </location>
</feature>
<dbReference type="InterPro" id="IPR017455">
    <property type="entry name" value="Znf_FYVE-rel"/>
</dbReference>
<keyword evidence="3" id="KW-0862">Zinc</keyword>
<dbReference type="InterPro" id="IPR000306">
    <property type="entry name" value="Znf_FYVE"/>
</dbReference>
<feature type="region of interest" description="Disordered" evidence="5">
    <location>
        <begin position="788"/>
        <end position="807"/>
    </location>
</feature>
<feature type="domain" description="FYVE-type" evidence="6">
    <location>
        <begin position="963"/>
        <end position="1038"/>
    </location>
</feature>
<organism evidence="7 8">
    <name type="scientific">Dissophora globulifera</name>
    <dbReference type="NCBI Taxonomy" id="979702"/>
    <lineage>
        <taxon>Eukaryota</taxon>
        <taxon>Fungi</taxon>
        <taxon>Fungi incertae sedis</taxon>
        <taxon>Mucoromycota</taxon>
        <taxon>Mortierellomycotina</taxon>
        <taxon>Mortierellomycetes</taxon>
        <taxon>Mortierellales</taxon>
        <taxon>Mortierellaceae</taxon>
        <taxon>Dissophora</taxon>
    </lineage>
</organism>
<feature type="compositionally biased region" description="Polar residues" evidence="5">
    <location>
        <begin position="415"/>
        <end position="428"/>
    </location>
</feature>
<keyword evidence="1" id="KW-0479">Metal-binding</keyword>
<comment type="caution">
    <text evidence="7">The sequence shown here is derived from an EMBL/GenBank/DDBJ whole genome shotgun (WGS) entry which is preliminary data.</text>
</comment>
<feature type="compositionally biased region" description="Low complexity" evidence="5">
    <location>
        <begin position="1175"/>
        <end position="1192"/>
    </location>
</feature>
<feature type="region of interest" description="Disordered" evidence="5">
    <location>
        <begin position="844"/>
        <end position="877"/>
    </location>
</feature>
<accession>A0A9P6UX01</accession>
<evidence type="ECO:0000256" key="1">
    <source>
        <dbReference type="ARBA" id="ARBA00022723"/>
    </source>
</evidence>
<proteinExistence type="predicted"/>
<feature type="region of interest" description="Disordered" evidence="5">
    <location>
        <begin position="1042"/>
        <end position="1065"/>
    </location>
</feature>
<dbReference type="OrthoDB" id="10057496at2759"/>
<feature type="compositionally biased region" description="Low complexity" evidence="5">
    <location>
        <begin position="42"/>
        <end position="57"/>
    </location>
</feature>
<gene>
    <name evidence="7" type="ORF">BGZ99_002952</name>
</gene>
<dbReference type="InterPro" id="IPR052113">
    <property type="entry name" value="FYVE-type_Zinc_Finger"/>
</dbReference>
<keyword evidence="2 4" id="KW-0863">Zinc-finger</keyword>
<dbReference type="Proteomes" id="UP000738325">
    <property type="component" value="Unassembled WGS sequence"/>
</dbReference>
<evidence type="ECO:0000313" key="7">
    <source>
        <dbReference type="EMBL" id="KAG0323058.1"/>
    </source>
</evidence>
<feature type="region of interest" description="Disordered" evidence="5">
    <location>
        <begin position="1303"/>
        <end position="1340"/>
    </location>
</feature>
<dbReference type="Pfam" id="PF01363">
    <property type="entry name" value="FYVE"/>
    <property type="match status" value="1"/>
</dbReference>
<protein>
    <recommendedName>
        <fullName evidence="6">FYVE-type domain-containing protein</fullName>
    </recommendedName>
</protein>
<dbReference type="SUPFAM" id="SSF57903">
    <property type="entry name" value="FYVE/PHD zinc finger"/>
    <property type="match status" value="1"/>
</dbReference>
<sequence>MAMVDGINKPADTDIVEDTLSTETITPSSITAVLHKKDSGTSMAASASPLAANADTADSVDEHANSHDESNYDENTIDSQHTKEPPTPTPTAAAAAAETTSLATAERTEPARKTRSSHSDNFHSASTNLNSTIITPTGRVLTRPLSTSKLSATATSAPHILPNPQRYAGFNLAALGQLSPSASTATMMTTTMSRADTLMFLNSSVTNGSSSHNSNNASYFTIAGGGGSPRLNHRSDIYSLATAAAAATTTVVGPGGSVSSELEDSVLPCGTRSTSTILPMCGSEAISLLNLDPEDSQNDLVMIDSNGNSSGSGVTGAAVVGETMVSASAIVTNSHTSGGHHPYHHQHQGIGGSLAAGLALTTSASSTFLGGVGIGSSSSSSGGGVGGAGSGVAAGTVEGIAGKISSSAGSGSASTLSPKSSFPSLTSQARRDAVQRAAMIAAMQQNGGAKILAAHRIGRRQDRPSRNIRFGDFHRICEIEYGFDQGKPLIANGRTLVQTIRVLRIDGPKTREEMLYLFSDVLVTGTKIKKQLPVSSLLCADESSRSEEGVHSVDNGSQGGYDSEKRQQVATIENPYAGHLENQHILRLTQVQADAVEDDERPLLKITAPQLSYLLLFDSATIKDNFQKLLNETIVAHKHHLLFQSKYLADLKKFKRHSAFSFDTSFLKTWGIPGGLTLGSIKVPGSGSTNGHGPIGPGTFMASPVASPGGGALDPYQYQHHFNRPQSMAGSLFSFALNGGSFPSFSDNHSKESSYATLRGVNAANALQYHHQQQQLLQQQLQNRLSMTSAVASGSASPPGKSGIDRTSTGSAFDALWFMKTSGYGGGDNGRSTRKTAAEAVAALPHQHQTGSASFAVAGTPGDGREKSGEEDVESLGSVTSAIHPFAPATKLSMQASTGNGSEGNGNANNNNSNNNNNGSSANNNSSGGYSSSASSLQPSFPSSAGYSNLTGTLRNGAGWVRDEDAAICMVCNITRFGVLVRKHHCRLCGRVICWKCCQMKDVVLTDAVTSGVEANAAVPQEPRKPIRVCLDCIEHNSFLESSEAHARQQQQQQQPHRQSVAPQSSSFAIQGVLGRLLSSANSGPHLMTSAANATGSTAMMAQATQTASPQHQMPVYPRKVGYGRTGHPYPHHHRASLYRIDVERVGEEDEEDEEDEDEPEHGVSATSTANEGQNTNTVTTESTPCTPESTVQQRQSYHQDSHEEDEEEEKEDDHINNIIRSNHGTIRLKDLDPADINEDEVNTQIMTLESEVESMLIQNAPLMFGSGHAASSGHGNDSRVGGSSAAGKTRVLRGIPKEFLKGNATGLQASEEDENWEEKTMEELLAEQEEQQAQHSLAR</sequence>
<evidence type="ECO:0000313" key="8">
    <source>
        <dbReference type="Proteomes" id="UP000738325"/>
    </source>
</evidence>
<feature type="region of interest" description="Disordered" evidence="5">
    <location>
        <begin position="406"/>
        <end position="428"/>
    </location>
</feature>
<dbReference type="PANTHER" id="PTHR39490">
    <property type="entry name" value="ARRESTIN DOMAIN-CONTAINING PROTEIN D"/>
    <property type="match status" value="1"/>
</dbReference>
<dbReference type="InterPro" id="IPR013083">
    <property type="entry name" value="Znf_RING/FYVE/PHD"/>
</dbReference>
<feature type="compositionally biased region" description="Low complexity" evidence="5">
    <location>
        <begin position="789"/>
        <end position="802"/>
    </location>
</feature>
<feature type="compositionally biased region" description="Acidic residues" evidence="5">
    <location>
        <begin position="1147"/>
        <end position="1160"/>
    </location>
</feature>
<evidence type="ECO:0000256" key="4">
    <source>
        <dbReference type="PROSITE-ProRule" id="PRU00091"/>
    </source>
</evidence>
<feature type="compositionally biased region" description="Low complexity" evidence="5">
    <location>
        <begin position="896"/>
        <end position="935"/>
    </location>
</feature>
<evidence type="ECO:0000256" key="3">
    <source>
        <dbReference type="ARBA" id="ARBA00022833"/>
    </source>
</evidence>
<dbReference type="InterPro" id="IPR011993">
    <property type="entry name" value="PH-like_dom_sf"/>
</dbReference>
<dbReference type="EMBL" id="JAAAIP010000197">
    <property type="protein sequence ID" value="KAG0323058.1"/>
    <property type="molecule type" value="Genomic_DNA"/>
</dbReference>
<feature type="region of interest" description="Disordered" evidence="5">
    <location>
        <begin position="894"/>
        <end position="935"/>
    </location>
</feature>
<feature type="compositionally biased region" description="Polar residues" evidence="5">
    <location>
        <begin position="19"/>
        <end position="31"/>
    </location>
</feature>
<name>A0A9P6UX01_9FUNG</name>
<dbReference type="PANTHER" id="PTHR39490:SF13">
    <property type="entry name" value="FYVE-TYPE DOMAIN-CONTAINING PROTEIN"/>
    <property type="match status" value="1"/>
</dbReference>
<dbReference type="Gene3D" id="2.30.29.30">
    <property type="entry name" value="Pleckstrin-homology domain (PH domain)/Phosphotyrosine-binding domain (PTB)"/>
    <property type="match status" value="1"/>
</dbReference>
<dbReference type="PROSITE" id="PS50178">
    <property type="entry name" value="ZF_FYVE"/>
    <property type="match status" value="1"/>
</dbReference>
<feature type="compositionally biased region" description="Polar residues" evidence="5">
    <location>
        <begin position="1165"/>
        <end position="1174"/>
    </location>
</feature>
<keyword evidence="8" id="KW-1185">Reference proteome</keyword>
<dbReference type="Gene3D" id="3.30.40.10">
    <property type="entry name" value="Zinc/RING finger domain, C3HC4 (zinc finger)"/>
    <property type="match status" value="1"/>
</dbReference>
<evidence type="ECO:0000259" key="6">
    <source>
        <dbReference type="PROSITE" id="PS50178"/>
    </source>
</evidence>
<feature type="compositionally biased region" description="Polar residues" evidence="5">
    <location>
        <begin position="1056"/>
        <end position="1065"/>
    </location>
</feature>
<evidence type="ECO:0000256" key="2">
    <source>
        <dbReference type="ARBA" id="ARBA00022771"/>
    </source>
</evidence>
<feature type="compositionally biased region" description="Low complexity" evidence="5">
    <location>
        <begin position="1098"/>
        <end position="1109"/>
    </location>
</feature>
<dbReference type="InterPro" id="IPR011011">
    <property type="entry name" value="Znf_FYVE_PHD"/>
</dbReference>
<feature type="region of interest" description="Disordered" evidence="5">
    <location>
        <begin position="1098"/>
        <end position="1220"/>
    </location>
</feature>
<evidence type="ECO:0000256" key="5">
    <source>
        <dbReference type="SAM" id="MobiDB-lite"/>
    </source>
</evidence>
<feature type="compositionally biased region" description="Basic and acidic residues" evidence="5">
    <location>
        <begin position="60"/>
        <end position="70"/>
    </location>
</feature>
<feature type="compositionally biased region" description="Basic and acidic residues" evidence="5">
    <location>
        <begin position="106"/>
        <end position="121"/>
    </location>
</feature>
<feature type="compositionally biased region" description="Acidic residues" evidence="5">
    <location>
        <begin position="1203"/>
        <end position="1212"/>
    </location>
</feature>
<feature type="compositionally biased region" description="Low complexity" evidence="5">
    <location>
        <begin position="90"/>
        <end position="105"/>
    </location>
</feature>